<dbReference type="PANTHER" id="PTHR22993:SF9">
    <property type="entry name" value="FORMAMIDOPYRIMIDINE-DNA GLYCOSYLASE"/>
    <property type="match status" value="1"/>
</dbReference>
<reference evidence="11 12" key="1">
    <citation type="journal article" date="2016" name="Sci. Rep.">
        <title>Metabolic traits of an uncultured archaeal lineage -MSBL1- from brine pools of the Red Sea.</title>
        <authorList>
            <person name="Mwirichia R."/>
            <person name="Alam I."/>
            <person name="Rashid M."/>
            <person name="Vinu M."/>
            <person name="Ba-Alawi W."/>
            <person name="Anthony Kamau A."/>
            <person name="Kamanda Ngugi D."/>
            <person name="Goker M."/>
            <person name="Klenk H.P."/>
            <person name="Bajic V."/>
            <person name="Stingl U."/>
        </authorList>
    </citation>
    <scope>NUCLEOTIDE SEQUENCE [LARGE SCALE GENOMIC DNA]</scope>
    <source>
        <strain evidence="11">SCGC-AAA259J03</strain>
    </source>
</reference>
<keyword evidence="7" id="KW-0456">Lyase</keyword>
<dbReference type="Proteomes" id="UP000070257">
    <property type="component" value="Unassembled WGS sequence"/>
</dbReference>
<gene>
    <name evidence="11" type="ORF">AKJ39_04910</name>
</gene>
<proteinExistence type="inferred from homology"/>
<accession>A0A656YUQ2</accession>
<keyword evidence="3" id="KW-0227">DNA damage</keyword>
<feature type="domain" description="Formamidopyrimidine-DNA glycosylase catalytic" evidence="10">
    <location>
        <begin position="2"/>
        <end position="115"/>
    </location>
</feature>
<dbReference type="Pfam" id="PF06831">
    <property type="entry name" value="H2TH"/>
    <property type="match status" value="1"/>
</dbReference>
<comment type="similarity">
    <text evidence="2">Belongs to the FPG family.</text>
</comment>
<protein>
    <recommendedName>
        <fullName evidence="10">Formamidopyrimidine-DNA glycosylase catalytic domain-containing protein</fullName>
    </recommendedName>
</protein>
<keyword evidence="12" id="KW-1185">Reference proteome</keyword>
<evidence type="ECO:0000256" key="2">
    <source>
        <dbReference type="ARBA" id="ARBA00009409"/>
    </source>
</evidence>
<dbReference type="SUPFAM" id="SSF81624">
    <property type="entry name" value="N-terminal domain of MutM-like DNA repair proteins"/>
    <property type="match status" value="1"/>
</dbReference>
<dbReference type="GO" id="GO:0008534">
    <property type="term" value="F:oxidized purine nucleobase lesion DNA N-glycosylase activity"/>
    <property type="evidence" value="ECO:0007669"/>
    <property type="project" value="UniProtKB-EC"/>
</dbReference>
<keyword evidence="6" id="KW-0234">DNA repair</keyword>
<keyword evidence="4" id="KW-0378">Hydrolase</keyword>
<dbReference type="GO" id="GO:0008270">
    <property type="term" value="F:zinc ion binding"/>
    <property type="evidence" value="ECO:0007669"/>
    <property type="project" value="InterPro"/>
</dbReference>
<dbReference type="GO" id="GO:0016829">
    <property type="term" value="F:lyase activity"/>
    <property type="evidence" value="ECO:0007669"/>
    <property type="project" value="UniProtKB-KW"/>
</dbReference>
<dbReference type="Gene3D" id="3.20.190.10">
    <property type="entry name" value="MutM-like, N-terminal"/>
    <property type="match status" value="1"/>
</dbReference>
<dbReference type="Pfam" id="PF01149">
    <property type="entry name" value="Fapy_DNA_glyco"/>
    <property type="match status" value="1"/>
</dbReference>
<dbReference type="GO" id="GO:0006284">
    <property type="term" value="P:base-excision repair"/>
    <property type="evidence" value="ECO:0007669"/>
    <property type="project" value="InterPro"/>
</dbReference>
<organism evidence="11 12">
    <name type="scientific">candidate division MSBL1 archaeon SCGC-AAA259J03</name>
    <dbReference type="NCBI Taxonomy" id="1698269"/>
    <lineage>
        <taxon>Archaea</taxon>
        <taxon>Methanobacteriati</taxon>
        <taxon>Methanobacteriota</taxon>
        <taxon>candidate division MSBL1</taxon>
    </lineage>
</organism>
<dbReference type="GO" id="GO:0003684">
    <property type="term" value="F:damaged DNA binding"/>
    <property type="evidence" value="ECO:0007669"/>
    <property type="project" value="InterPro"/>
</dbReference>
<dbReference type="Gene3D" id="1.10.8.50">
    <property type="match status" value="1"/>
</dbReference>
<dbReference type="InterPro" id="IPR012319">
    <property type="entry name" value="FPG_cat"/>
</dbReference>
<dbReference type="SMART" id="SM01232">
    <property type="entry name" value="H2TH"/>
    <property type="match status" value="1"/>
</dbReference>
<evidence type="ECO:0000256" key="7">
    <source>
        <dbReference type="ARBA" id="ARBA00023239"/>
    </source>
</evidence>
<dbReference type="AlphaFoldDB" id="A0A656YUQ2"/>
<sequence length="207" mass="23818">MPELPEIENAKRYFNRTSLNREIENIEVKTPQILNGTSEKELRKAIQGRKFSEGKRHGKYLLAGLENGPWLVLHFGMSGDLKFVKPDEEKPPYTKMLIYFSDGSHLAYTSIRKFGNIALTPTLQEFIERKSLGPDALNLDFETFGEIISNRRGTIKYTLMNQKIIAGLGNLYTDEILFQTRIHPRAKSNELDKETRRKLFSNLKAVL</sequence>
<keyword evidence="8" id="KW-0511">Multifunctional enzyme</keyword>
<evidence type="ECO:0000256" key="8">
    <source>
        <dbReference type="ARBA" id="ARBA00023268"/>
    </source>
</evidence>
<name>A0A656YUQ2_9EURY</name>
<evidence type="ECO:0000256" key="6">
    <source>
        <dbReference type="ARBA" id="ARBA00023204"/>
    </source>
</evidence>
<evidence type="ECO:0000313" key="12">
    <source>
        <dbReference type="Proteomes" id="UP000070257"/>
    </source>
</evidence>
<dbReference type="GO" id="GO:0003906">
    <property type="term" value="F:DNA-(apurinic or apyrimidinic site) endonuclease activity"/>
    <property type="evidence" value="ECO:0007669"/>
    <property type="project" value="InterPro"/>
</dbReference>
<comment type="caution">
    <text evidence="11">The sequence shown here is derived from an EMBL/GenBank/DDBJ whole genome shotgun (WGS) entry which is preliminary data.</text>
</comment>
<dbReference type="PANTHER" id="PTHR22993">
    <property type="entry name" value="FORMAMIDOPYRIMIDINE-DNA GLYCOSYLASE"/>
    <property type="match status" value="1"/>
</dbReference>
<dbReference type="PROSITE" id="PS51068">
    <property type="entry name" value="FPG_CAT"/>
    <property type="match status" value="1"/>
</dbReference>
<keyword evidence="9" id="KW-0326">Glycosidase</keyword>
<dbReference type="InterPro" id="IPR010979">
    <property type="entry name" value="Ribosomal_uS13-like_H2TH"/>
</dbReference>
<comment type="catalytic activity">
    <reaction evidence="1">
        <text>Hydrolysis of DNA containing ring-opened 7-methylguanine residues, releasing 2,6-diamino-4-hydroxy-5-(N-methyl)formamidopyrimidine.</text>
        <dbReference type="EC" id="3.2.2.23"/>
    </reaction>
</comment>
<evidence type="ECO:0000313" key="11">
    <source>
        <dbReference type="EMBL" id="KXA96213.1"/>
    </source>
</evidence>
<dbReference type="InterPro" id="IPR015886">
    <property type="entry name" value="H2TH_FPG"/>
</dbReference>
<evidence type="ECO:0000256" key="5">
    <source>
        <dbReference type="ARBA" id="ARBA00023125"/>
    </source>
</evidence>
<dbReference type="SMART" id="SM00898">
    <property type="entry name" value="Fapy_DNA_glyco"/>
    <property type="match status" value="1"/>
</dbReference>
<keyword evidence="5" id="KW-0238">DNA-binding</keyword>
<evidence type="ECO:0000256" key="4">
    <source>
        <dbReference type="ARBA" id="ARBA00022801"/>
    </source>
</evidence>
<feature type="non-terminal residue" evidence="11">
    <location>
        <position position="207"/>
    </location>
</feature>
<dbReference type="SUPFAM" id="SSF46946">
    <property type="entry name" value="S13-like H2TH domain"/>
    <property type="match status" value="1"/>
</dbReference>
<dbReference type="InterPro" id="IPR035937">
    <property type="entry name" value="FPG_N"/>
</dbReference>
<dbReference type="EMBL" id="LHXT01000120">
    <property type="protein sequence ID" value="KXA96213.1"/>
    <property type="molecule type" value="Genomic_DNA"/>
</dbReference>
<evidence type="ECO:0000256" key="1">
    <source>
        <dbReference type="ARBA" id="ARBA00001668"/>
    </source>
</evidence>
<evidence type="ECO:0000256" key="3">
    <source>
        <dbReference type="ARBA" id="ARBA00022763"/>
    </source>
</evidence>
<evidence type="ECO:0000259" key="10">
    <source>
        <dbReference type="PROSITE" id="PS51068"/>
    </source>
</evidence>
<evidence type="ECO:0000256" key="9">
    <source>
        <dbReference type="ARBA" id="ARBA00023295"/>
    </source>
</evidence>